<dbReference type="AlphaFoldDB" id="Q0W435"/>
<dbReference type="GeneID" id="5145328"/>
<organism evidence="1 2">
    <name type="scientific">Methanocella arvoryzae (strain DSM 22066 / NBRC 105507 / MRE50)</name>
    <dbReference type="NCBI Taxonomy" id="351160"/>
    <lineage>
        <taxon>Archaea</taxon>
        <taxon>Methanobacteriati</taxon>
        <taxon>Methanobacteriota</taxon>
        <taxon>Stenosarchaea group</taxon>
        <taxon>Methanomicrobia</taxon>
        <taxon>Methanocellales</taxon>
        <taxon>Methanocellaceae</taxon>
        <taxon>Methanocella</taxon>
    </lineage>
</organism>
<dbReference type="OrthoDB" id="109223at2157"/>
<dbReference type="Pfam" id="PF09582">
    <property type="entry name" value="AnfO_nitrog"/>
    <property type="match status" value="1"/>
</dbReference>
<dbReference type="InterPro" id="IPR014287">
    <property type="entry name" value="Nase_Fe-Fe_AnfO"/>
</dbReference>
<gene>
    <name evidence="1" type="ORF">RCIX1618</name>
</gene>
<keyword evidence="2" id="KW-1185">Reference proteome</keyword>
<dbReference type="KEGG" id="rci:RCIX1618"/>
<dbReference type="STRING" id="351160.RCIX1618"/>
<evidence type="ECO:0000313" key="2">
    <source>
        <dbReference type="Proteomes" id="UP000000663"/>
    </source>
</evidence>
<dbReference type="EMBL" id="AM114193">
    <property type="protein sequence ID" value="CAJ36858.1"/>
    <property type="molecule type" value="Genomic_DNA"/>
</dbReference>
<dbReference type="Proteomes" id="UP000000663">
    <property type="component" value="Chromosome"/>
</dbReference>
<protein>
    <submittedName>
        <fullName evidence="1">Uncharacterized protein</fullName>
    </submittedName>
</protein>
<accession>Q0W435</accession>
<reference evidence="1 2" key="1">
    <citation type="journal article" date="2006" name="Science">
        <title>Genome of rice cluster I archaea -- the key methane producers in the rice rhizosphere.</title>
        <authorList>
            <person name="Erkel C."/>
            <person name="Kube M."/>
            <person name="Reinhardt R."/>
            <person name="Liesack W."/>
        </authorList>
    </citation>
    <scope>NUCLEOTIDE SEQUENCE [LARGE SCALE GENOMIC DNA]</scope>
    <source>
        <strain evidence="2">DSM 22066 / NBRC 105507 / MRE50</strain>
    </source>
</reference>
<dbReference type="RefSeq" id="WP_012035705.1">
    <property type="nucleotide sequence ID" value="NC_009464.1"/>
</dbReference>
<dbReference type="eggNOG" id="arCOG05249">
    <property type="taxonomic scope" value="Archaea"/>
</dbReference>
<dbReference type="PATRIC" id="fig|351160.9.peg.1422"/>
<sequence>MAREIAVFQNAEGVSASLGERGKVAVYRRAGGSWDVGREKEFSIGTVKGIRELRLGMSDMLQFLAGCKIFVARSAAGVPYFELEKAGCSVWEIAGRPEEFLDQVWENEESERSTPPEATFAIPVPAEISPGNYYISIKEIQEKNADISSKQVLQQFVRHGCYSSLVVVCSHVPPWMEAETTANGLTFETERLGRSEFMVRIARGPEGRR</sequence>
<name>Q0W435_METAR</name>
<evidence type="ECO:0000313" key="1">
    <source>
        <dbReference type="EMBL" id="CAJ36858.1"/>
    </source>
</evidence>
<proteinExistence type="predicted"/>